<evidence type="ECO:0000256" key="1">
    <source>
        <dbReference type="ARBA" id="ARBA00000085"/>
    </source>
</evidence>
<dbReference type="Pfam" id="PF01590">
    <property type="entry name" value="GAF"/>
    <property type="match status" value="1"/>
</dbReference>
<dbReference type="SMART" id="SM00065">
    <property type="entry name" value="GAF"/>
    <property type="match status" value="1"/>
</dbReference>
<evidence type="ECO:0000256" key="2">
    <source>
        <dbReference type="ARBA" id="ARBA00012438"/>
    </source>
</evidence>
<feature type="domain" description="Histidine kinase" evidence="5">
    <location>
        <begin position="482"/>
        <end position="692"/>
    </location>
</feature>
<sequence length="694" mass="77540">MPTSPDSPLYNSRIFDSYLKLLRKRYPNVDTHALLAHAGMKRHEVSDPGHWFTQRQVNRFHEKLVQATGEQGIAREAGRYSASPEVLGPLRSFFLGMIGPEYIFYFINKIAPRFTRSSRCTARKTGPREIELTVAFNEGVQENPRQCENRVGFFEAAFLLFDHDFPEIEHPECVFKGGEVCRYLIRWRPSLTNRLLLAQRVISLFLVAGLLADLFYNHTLLGPALFLGLLAYLSFTLLSRNVERKALLSSLTSMRGSSERLLSQVQENFDRALAINEIGQVIATRTELGEILSSVNQVLHKRLGYGRGIVVLLDPQRNTLVLQGCFGLTTEDEERVRSIEFPLAAASSPGVLVSCFRTQQPVLVGDIEEIRGQAEPENYALISALGVRSFICAPIVCEGEALGVLAVDDASREGGLLQSDLNLIQGIAPVIGISVRNAMRLANERRLSDQLRKASEHLERRVAERTSELSQAYAELEYLYDSVSHDLRTPLRVIYGYGELLLEGYGDKLDDPAKEYLASIIKGGERMEETLDRMLDFSEVKSALPALQPVDLSLMALRIMSELRITDPKREVSLEIEDGVVVTGDEKLLAGVMENLLGNAWKYSALKGCTRIAFGQNDGICYVRDNGEGFDMAQAGKLFLPFQKLHDGSRFRGHGLGLSMVRRMLERMGGKVWGEGRPGEGATFYFTLPPADTR</sequence>
<dbReference type="CDD" id="cd00082">
    <property type="entry name" value="HisKA"/>
    <property type="match status" value="1"/>
</dbReference>
<dbReference type="InterPro" id="IPR003018">
    <property type="entry name" value="GAF"/>
</dbReference>
<evidence type="ECO:0000313" key="7">
    <source>
        <dbReference type="Proteomes" id="UP000683493"/>
    </source>
</evidence>
<comment type="catalytic activity">
    <reaction evidence="1">
        <text>ATP + protein L-histidine = ADP + protein N-phospho-L-histidine.</text>
        <dbReference type="EC" id="2.7.13.3"/>
    </reaction>
</comment>
<accession>A0ABX8JQD6</accession>
<dbReference type="EC" id="2.7.13.3" evidence="2"/>
<dbReference type="Proteomes" id="UP000683493">
    <property type="component" value="Chromosome"/>
</dbReference>
<keyword evidence="3" id="KW-0808">Transferase</keyword>
<dbReference type="Pfam" id="PF02518">
    <property type="entry name" value="HATPase_c"/>
    <property type="match status" value="1"/>
</dbReference>
<dbReference type="PANTHER" id="PTHR42878:SF15">
    <property type="entry name" value="BACTERIOPHYTOCHROME"/>
    <property type="match status" value="1"/>
</dbReference>
<dbReference type="SMART" id="SM00387">
    <property type="entry name" value="HATPase_c"/>
    <property type="match status" value="1"/>
</dbReference>
<gene>
    <name evidence="6" type="ORF">KP005_08410</name>
</gene>
<evidence type="ECO:0000259" key="5">
    <source>
        <dbReference type="PROSITE" id="PS50109"/>
    </source>
</evidence>
<dbReference type="Pfam" id="PF00512">
    <property type="entry name" value="HisKA"/>
    <property type="match status" value="1"/>
</dbReference>
<name>A0ABX8JQD6_9BACT</name>
<organism evidence="6 7">
    <name type="scientific">Geomonas diazotrophica</name>
    <dbReference type="NCBI Taxonomy" id="2843197"/>
    <lineage>
        <taxon>Bacteria</taxon>
        <taxon>Pseudomonadati</taxon>
        <taxon>Thermodesulfobacteriota</taxon>
        <taxon>Desulfuromonadia</taxon>
        <taxon>Geobacterales</taxon>
        <taxon>Geobacteraceae</taxon>
        <taxon>Geomonas</taxon>
    </lineage>
</organism>
<keyword evidence="7" id="KW-1185">Reference proteome</keyword>
<dbReference type="InterPro" id="IPR003661">
    <property type="entry name" value="HisK_dim/P_dom"/>
</dbReference>
<proteinExistence type="predicted"/>
<dbReference type="InterPro" id="IPR003594">
    <property type="entry name" value="HATPase_dom"/>
</dbReference>
<dbReference type="InterPro" id="IPR005467">
    <property type="entry name" value="His_kinase_dom"/>
</dbReference>
<keyword evidence="4" id="KW-0418">Kinase</keyword>
<dbReference type="PROSITE" id="PS50109">
    <property type="entry name" value="HIS_KIN"/>
    <property type="match status" value="1"/>
</dbReference>
<protein>
    <recommendedName>
        <fullName evidence="2">histidine kinase</fullName>
        <ecNumber evidence="2">2.7.13.3</ecNumber>
    </recommendedName>
</protein>
<dbReference type="PANTHER" id="PTHR42878">
    <property type="entry name" value="TWO-COMPONENT HISTIDINE KINASE"/>
    <property type="match status" value="1"/>
</dbReference>
<evidence type="ECO:0000313" key="6">
    <source>
        <dbReference type="EMBL" id="QWV99281.1"/>
    </source>
</evidence>
<dbReference type="InterPro" id="IPR050351">
    <property type="entry name" value="BphY/WalK/GraS-like"/>
</dbReference>
<reference evidence="6 7" key="1">
    <citation type="submission" date="2021-06" db="EMBL/GenBank/DDBJ databases">
        <title>Gemonas diversity in paddy soil.</title>
        <authorList>
            <person name="Liu G."/>
        </authorList>
    </citation>
    <scope>NUCLEOTIDE SEQUENCE [LARGE SCALE GENOMIC DNA]</scope>
    <source>
        <strain evidence="6 7">RG29</strain>
    </source>
</reference>
<dbReference type="SMART" id="SM00388">
    <property type="entry name" value="HisKA"/>
    <property type="match status" value="1"/>
</dbReference>
<evidence type="ECO:0000256" key="3">
    <source>
        <dbReference type="ARBA" id="ARBA00022679"/>
    </source>
</evidence>
<dbReference type="EMBL" id="CP076724">
    <property type="protein sequence ID" value="QWV99281.1"/>
    <property type="molecule type" value="Genomic_DNA"/>
</dbReference>
<evidence type="ECO:0000256" key="4">
    <source>
        <dbReference type="ARBA" id="ARBA00022777"/>
    </source>
</evidence>